<keyword evidence="3" id="KW-1185">Reference proteome</keyword>
<dbReference type="EMBL" id="JAKUCV010000839">
    <property type="protein sequence ID" value="KAJ4848684.1"/>
    <property type="molecule type" value="Genomic_DNA"/>
</dbReference>
<dbReference type="Pfam" id="PF14009">
    <property type="entry name" value="PADRE"/>
    <property type="match status" value="1"/>
</dbReference>
<dbReference type="InterPro" id="IPR025322">
    <property type="entry name" value="PADRE_dom"/>
</dbReference>
<dbReference type="AlphaFoldDB" id="A0A9Q0JNX8"/>
<name>A0A9Q0JNX8_9ROSI</name>
<evidence type="ECO:0000313" key="2">
    <source>
        <dbReference type="EMBL" id="KAJ4848684.1"/>
    </source>
</evidence>
<accession>A0A9Q0JNX8</accession>
<gene>
    <name evidence="2" type="ORF">Tsubulata_006884</name>
</gene>
<feature type="region of interest" description="Disordered" evidence="1">
    <location>
        <begin position="137"/>
        <end position="163"/>
    </location>
</feature>
<protein>
    <submittedName>
        <fullName evidence="2">Uncharacterized protein</fullName>
    </submittedName>
</protein>
<proteinExistence type="predicted"/>
<reference evidence="2" key="1">
    <citation type="submission" date="2022-02" db="EMBL/GenBank/DDBJ databases">
        <authorList>
            <person name="Henning P.M."/>
            <person name="McCubbin A.G."/>
            <person name="Shore J.S."/>
        </authorList>
    </citation>
    <scope>NUCLEOTIDE SEQUENCE</scope>
    <source>
        <strain evidence="2">F60SS</strain>
        <tissue evidence="2">Leaves</tissue>
    </source>
</reference>
<dbReference type="Proteomes" id="UP001141552">
    <property type="component" value="Unassembled WGS sequence"/>
</dbReference>
<evidence type="ECO:0000313" key="3">
    <source>
        <dbReference type="Proteomes" id="UP001141552"/>
    </source>
</evidence>
<organism evidence="2 3">
    <name type="scientific">Turnera subulata</name>
    <dbReference type="NCBI Taxonomy" id="218843"/>
    <lineage>
        <taxon>Eukaryota</taxon>
        <taxon>Viridiplantae</taxon>
        <taxon>Streptophyta</taxon>
        <taxon>Embryophyta</taxon>
        <taxon>Tracheophyta</taxon>
        <taxon>Spermatophyta</taxon>
        <taxon>Magnoliopsida</taxon>
        <taxon>eudicotyledons</taxon>
        <taxon>Gunneridae</taxon>
        <taxon>Pentapetalae</taxon>
        <taxon>rosids</taxon>
        <taxon>fabids</taxon>
        <taxon>Malpighiales</taxon>
        <taxon>Passifloraceae</taxon>
        <taxon>Turnera</taxon>
    </lineage>
</organism>
<feature type="compositionally biased region" description="Low complexity" evidence="1">
    <location>
        <begin position="143"/>
        <end position="153"/>
    </location>
</feature>
<comment type="caution">
    <text evidence="2">The sequence shown here is derived from an EMBL/GenBank/DDBJ whole genome shotgun (WGS) entry which is preliminary data.</text>
</comment>
<sequence>MAPSKWLCTKNTKNMLVKIVHPGGQVELHDRPVLASEIMLRNPRSVVAHPHVFKQPWAIVPPDTMLMLGQKFYVVPTKTIRKLQRQAFRSSPSPLQDMQEHNTSTILKHSKGDVCFSNENCFPCLFVIKTKIINKGNGDDASGETGSSSSSRSSETKCLTKKRNISQDFTGEYSPKRLSSFDNWQPRLESIVEEPSTNTS</sequence>
<reference evidence="2" key="2">
    <citation type="journal article" date="2023" name="Plants (Basel)">
        <title>Annotation of the Turnera subulata (Passifloraceae) Draft Genome Reveals the S-Locus Evolved after the Divergence of Turneroideae from Passifloroideae in a Stepwise Manner.</title>
        <authorList>
            <person name="Henning P.M."/>
            <person name="Roalson E.H."/>
            <person name="Mir W."/>
            <person name="McCubbin A.G."/>
            <person name="Shore J.S."/>
        </authorList>
    </citation>
    <scope>NUCLEOTIDE SEQUENCE</scope>
    <source>
        <strain evidence="2">F60SS</strain>
    </source>
</reference>
<dbReference type="OrthoDB" id="1642380at2759"/>
<evidence type="ECO:0000256" key="1">
    <source>
        <dbReference type="SAM" id="MobiDB-lite"/>
    </source>
</evidence>
<dbReference type="PANTHER" id="PTHR33052">
    <property type="entry name" value="DUF4228 DOMAIN PROTEIN-RELATED"/>
    <property type="match status" value="1"/>
</dbReference>